<dbReference type="GO" id="GO:0006643">
    <property type="term" value="P:membrane lipid metabolic process"/>
    <property type="evidence" value="ECO:0007669"/>
    <property type="project" value="TreeGrafter"/>
</dbReference>
<dbReference type="InterPro" id="IPR006694">
    <property type="entry name" value="Fatty_acid_hydroxylase"/>
</dbReference>
<evidence type="ECO:0000256" key="6">
    <source>
        <dbReference type="ARBA" id="ARBA00023136"/>
    </source>
</evidence>
<feature type="transmembrane region" description="Helical" evidence="7">
    <location>
        <begin position="6"/>
        <end position="25"/>
    </location>
</feature>
<dbReference type="PANTHER" id="PTHR21624">
    <property type="entry name" value="STEROL DESATURASE-RELATED PROTEIN"/>
    <property type="match status" value="1"/>
</dbReference>
<keyword evidence="3 7" id="KW-1133">Transmembrane helix</keyword>
<dbReference type="PANTHER" id="PTHR21624:SF1">
    <property type="entry name" value="ALKYLGLYCEROL MONOOXYGENASE"/>
    <property type="match status" value="1"/>
</dbReference>
<accession>A0A2K4MI97</accession>
<comment type="caution">
    <text evidence="9">The sequence shown here is derived from an EMBL/GenBank/DDBJ whole genome shotgun (WGS) entry which is preliminary data.</text>
</comment>
<dbReference type="AlphaFoldDB" id="A0A2K4MI97"/>
<evidence type="ECO:0000259" key="8">
    <source>
        <dbReference type="Pfam" id="PF04116"/>
    </source>
</evidence>
<comment type="subcellular location">
    <subcellularLocation>
        <location evidence="1">Endomembrane system</location>
        <topology evidence="1">Multi-pass membrane protein</topology>
    </subcellularLocation>
</comment>
<keyword evidence="10" id="KW-1185">Reference proteome</keyword>
<dbReference type="Proteomes" id="UP000236416">
    <property type="component" value="Unassembled WGS sequence"/>
</dbReference>
<evidence type="ECO:0000256" key="2">
    <source>
        <dbReference type="ARBA" id="ARBA00022692"/>
    </source>
</evidence>
<feature type="transmembrane region" description="Helical" evidence="7">
    <location>
        <begin position="81"/>
        <end position="99"/>
    </location>
</feature>
<reference evidence="9 10" key="1">
    <citation type="submission" date="2018-01" db="EMBL/GenBank/DDBJ databases">
        <title>Genomic Sequence of Chromobacterium MWU13-2610 from wild cranberry bogs within the Cape Cod National Seashore.</title>
        <authorList>
            <person name="O'Hara-Hanley K."/>
            <person name="Soby S."/>
            <person name="Harrison A."/>
        </authorList>
    </citation>
    <scope>NUCLEOTIDE SEQUENCE [LARGE SCALE GENOMIC DNA]</scope>
    <source>
        <strain evidence="9 10">MWU13-2610</strain>
    </source>
</reference>
<dbReference type="GO" id="GO:0005506">
    <property type="term" value="F:iron ion binding"/>
    <property type="evidence" value="ECO:0007669"/>
    <property type="project" value="InterPro"/>
</dbReference>
<dbReference type="EMBL" id="PPTF01000098">
    <property type="protein sequence ID" value="POA96804.1"/>
    <property type="molecule type" value="Genomic_DNA"/>
</dbReference>
<protein>
    <submittedName>
        <fullName evidence="9">C-5 sterol desaturase</fullName>
    </submittedName>
</protein>
<evidence type="ECO:0000256" key="1">
    <source>
        <dbReference type="ARBA" id="ARBA00004127"/>
    </source>
</evidence>
<sequence>MKFPVELILLALVPVFLLFVAWELFRLRRQGRLSVYDWRDSACCAALGLLHQGADKLAWVFVLPLYGWIYQQHRLFDFADSYLSFFLLFLGQDFLYYWFHRASHRVRWLWAAHSVHHSSTRMNFSVAFRQSLMYPVAGMWAFWLPLAWLGFPPQQVVAVVLLNLAFQFFVHTQIVPKLGWLEYVFNTPSIHRTHHAKNPRYIDHNYAGVLVIWDRLFGTFVEERDSDPCEYGTVKPVNSFNPLWVSVVEWRDMLAEAWRADNWRDRLVSLFGPPEAAEEVAARQRLRVEAPRQVA</sequence>
<name>A0A2K4MI97_9NEIS</name>
<evidence type="ECO:0000256" key="7">
    <source>
        <dbReference type="SAM" id="Phobius"/>
    </source>
</evidence>
<keyword evidence="6 7" id="KW-0472">Membrane</keyword>
<dbReference type="Pfam" id="PF04116">
    <property type="entry name" value="FA_hydroxylase"/>
    <property type="match status" value="1"/>
</dbReference>
<dbReference type="GO" id="GO:0012505">
    <property type="term" value="C:endomembrane system"/>
    <property type="evidence" value="ECO:0007669"/>
    <property type="project" value="UniProtKB-SubCell"/>
</dbReference>
<keyword evidence="5" id="KW-0443">Lipid metabolism</keyword>
<gene>
    <name evidence="9" type="ORF">C2134_19870</name>
</gene>
<dbReference type="GO" id="GO:0050479">
    <property type="term" value="F:glyceryl-ether monooxygenase activity"/>
    <property type="evidence" value="ECO:0007669"/>
    <property type="project" value="TreeGrafter"/>
</dbReference>
<evidence type="ECO:0000313" key="10">
    <source>
        <dbReference type="Proteomes" id="UP000236416"/>
    </source>
</evidence>
<keyword evidence="2 7" id="KW-0812">Transmembrane</keyword>
<evidence type="ECO:0000256" key="3">
    <source>
        <dbReference type="ARBA" id="ARBA00022989"/>
    </source>
</evidence>
<dbReference type="RefSeq" id="WP_103321799.1">
    <property type="nucleotide sequence ID" value="NZ_PPTF01000098.1"/>
</dbReference>
<dbReference type="GO" id="GO:0008610">
    <property type="term" value="P:lipid biosynthetic process"/>
    <property type="evidence" value="ECO:0007669"/>
    <property type="project" value="InterPro"/>
</dbReference>
<feature type="domain" description="Fatty acid hydroxylase" evidence="8">
    <location>
        <begin position="85"/>
        <end position="219"/>
    </location>
</feature>
<proteinExistence type="predicted"/>
<evidence type="ECO:0000256" key="5">
    <source>
        <dbReference type="ARBA" id="ARBA00023098"/>
    </source>
</evidence>
<dbReference type="InterPro" id="IPR051689">
    <property type="entry name" value="Sterol_desaturase/TMEM195"/>
</dbReference>
<keyword evidence="4" id="KW-0560">Oxidoreductase</keyword>
<evidence type="ECO:0000256" key="4">
    <source>
        <dbReference type="ARBA" id="ARBA00023002"/>
    </source>
</evidence>
<evidence type="ECO:0000313" key="9">
    <source>
        <dbReference type="EMBL" id="POA96804.1"/>
    </source>
</evidence>
<organism evidence="9 10">
    <name type="scientific">Chromobacterium sinusclupearum</name>
    <dbReference type="NCBI Taxonomy" id="2077146"/>
    <lineage>
        <taxon>Bacteria</taxon>
        <taxon>Pseudomonadati</taxon>
        <taxon>Pseudomonadota</taxon>
        <taxon>Betaproteobacteria</taxon>
        <taxon>Neisseriales</taxon>
        <taxon>Chromobacteriaceae</taxon>
        <taxon>Chromobacterium</taxon>
    </lineage>
</organism>
<feature type="transmembrane region" description="Helical" evidence="7">
    <location>
        <begin position="131"/>
        <end position="150"/>
    </location>
</feature>
<dbReference type="GO" id="GO:0016020">
    <property type="term" value="C:membrane"/>
    <property type="evidence" value="ECO:0007669"/>
    <property type="project" value="GOC"/>
</dbReference>
<feature type="transmembrane region" description="Helical" evidence="7">
    <location>
        <begin position="156"/>
        <end position="175"/>
    </location>
</feature>